<evidence type="ECO:0000313" key="3">
    <source>
        <dbReference type="Proteomes" id="UP000425960"/>
    </source>
</evidence>
<dbReference type="InterPro" id="IPR009363">
    <property type="entry name" value="Phage_Mu_Gp16"/>
</dbReference>
<evidence type="ECO:0000313" key="1">
    <source>
        <dbReference type="EMBL" id="BBO80188.1"/>
    </source>
</evidence>
<reference evidence="2 3" key="1">
    <citation type="submission" date="2019-11" db="EMBL/GenBank/DDBJ databases">
        <title>Comparative genomics of hydrocarbon-degrading Desulfosarcina strains.</title>
        <authorList>
            <person name="Watanabe M."/>
            <person name="Kojima H."/>
            <person name="Fukui M."/>
        </authorList>
    </citation>
    <scope>NUCLEOTIDE SEQUENCE [LARGE SCALE GENOMIC DNA]</scope>
    <source>
        <strain evidence="2 3">28bB2T</strain>
    </source>
</reference>
<evidence type="ECO:0000313" key="2">
    <source>
        <dbReference type="EMBL" id="BBO84494.1"/>
    </source>
</evidence>
<gene>
    <name evidence="1" type="ORF">DSCO28_07540</name>
    <name evidence="2" type="ORF">DSCO28_50600</name>
</gene>
<evidence type="ECO:0008006" key="4">
    <source>
        <dbReference type="Google" id="ProtNLM"/>
    </source>
</evidence>
<dbReference type="KEGG" id="dov:DSCO28_07540"/>
<protein>
    <recommendedName>
        <fullName evidence="4">GemA protein</fullName>
    </recommendedName>
</protein>
<proteinExistence type="predicted"/>
<sequence>MATTEKRKSTPNQRQVIKIWQKQSGIDDDIYRDRLEADYGVRSCTELTHSQAGHLISTIVREGHYIPGQKTWKRPARKRTAAVPRAGKNVVRMASRAELEKIDAVAGLIQWRVDNGLARWMKKRFGFERVKTAYESWKVIEGLKKMFENRMKKDFGERWWVMRFDDERIRTYIFEHCPKRYRAQAEYNNRAMEDTP</sequence>
<accession>A0A5K7ZWD7</accession>
<dbReference type="KEGG" id="dov:DSCO28_50600"/>
<name>A0A5K7ZWD7_9BACT</name>
<dbReference type="AlphaFoldDB" id="A0A5K7ZWD7"/>
<organism evidence="2 3">
    <name type="scientific">Desulfosarcina ovata subsp. sediminis</name>
    <dbReference type="NCBI Taxonomy" id="885957"/>
    <lineage>
        <taxon>Bacteria</taxon>
        <taxon>Pseudomonadati</taxon>
        <taxon>Thermodesulfobacteriota</taxon>
        <taxon>Desulfobacteria</taxon>
        <taxon>Desulfobacterales</taxon>
        <taxon>Desulfosarcinaceae</taxon>
        <taxon>Desulfosarcina</taxon>
    </lineage>
</organism>
<dbReference type="RefSeq" id="WP_155321208.1">
    <property type="nucleotide sequence ID" value="NZ_AP021876.1"/>
</dbReference>
<dbReference type="EMBL" id="AP021876">
    <property type="protein sequence ID" value="BBO84494.1"/>
    <property type="molecule type" value="Genomic_DNA"/>
</dbReference>
<dbReference type="EMBL" id="AP021876">
    <property type="protein sequence ID" value="BBO80188.1"/>
    <property type="molecule type" value="Genomic_DNA"/>
</dbReference>
<dbReference type="Proteomes" id="UP000425960">
    <property type="component" value="Chromosome"/>
</dbReference>
<dbReference type="Pfam" id="PF06252">
    <property type="entry name" value="GemA"/>
    <property type="match status" value="1"/>
</dbReference>